<comment type="caution">
    <text evidence="1">The sequence shown here is derived from an EMBL/GenBank/DDBJ whole genome shotgun (WGS) entry which is preliminary data.</text>
</comment>
<evidence type="ECO:0000313" key="1">
    <source>
        <dbReference type="EMBL" id="EKS50175.1"/>
    </source>
</evidence>
<evidence type="ECO:0000313" key="2">
    <source>
        <dbReference type="Proteomes" id="UP000009352"/>
    </source>
</evidence>
<name>A0AB33XT84_LACRH</name>
<protein>
    <submittedName>
        <fullName evidence="1">Uncharacterized protein</fullName>
    </submittedName>
</protein>
<organism evidence="1 2">
    <name type="scientific">Lacticaseibacillus rhamnosus LRHMDP3</name>
    <dbReference type="NCBI Taxonomy" id="1203259"/>
    <lineage>
        <taxon>Bacteria</taxon>
        <taxon>Bacillati</taxon>
        <taxon>Bacillota</taxon>
        <taxon>Bacilli</taxon>
        <taxon>Lactobacillales</taxon>
        <taxon>Lactobacillaceae</taxon>
        <taxon>Lacticaseibacillus</taxon>
    </lineage>
</organism>
<accession>A0AB33XT84</accession>
<proteinExistence type="predicted"/>
<sequence>MPTNDLALQSFELRSTLAHATSISSHDRTIKMRTKQMTP</sequence>
<reference evidence="1 2" key="1">
    <citation type="journal article" date="2013" name="Genome Announc.">
        <title>Draft Genome Sequence of Staphylococcus simulans UMC-CNS-990, Isolated from a Case of Chronic Bovine Mastitis.</title>
        <authorList>
            <person name="Calcutt M.J."/>
            <person name="Foecking M.F."/>
            <person name="Hsieh H.Y."/>
            <person name="Perry J."/>
            <person name="Stewart G.C."/>
            <person name="Middleton J.R."/>
        </authorList>
    </citation>
    <scope>NUCLEOTIDE SEQUENCE [LARGE SCALE GENOMIC DNA]</scope>
    <source>
        <strain evidence="1 2">LRHMDP3</strain>
    </source>
</reference>
<dbReference type="Proteomes" id="UP000009352">
    <property type="component" value="Unassembled WGS sequence"/>
</dbReference>
<dbReference type="EMBL" id="AMQX01000010">
    <property type="protein sequence ID" value="EKS50175.1"/>
    <property type="molecule type" value="Genomic_DNA"/>
</dbReference>
<gene>
    <name evidence="1" type="ORF">LRHMDP3_1999</name>
</gene>
<dbReference type="AlphaFoldDB" id="A0AB33XT84"/>